<dbReference type="AlphaFoldDB" id="A0A8S1PSU4"/>
<sequence length="60" mass="7170">MMITLQSNQNQDYNKYITLQILQKTMKSIQGEKIEIQLHQNKKKAFQSLEQKSKVNQIFK</sequence>
<evidence type="ECO:0000313" key="2">
    <source>
        <dbReference type="Proteomes" id="UP000692954"/>
    </source>
</evidence>
<proteinExistence type="predicted"/>
<reference evidence="1" key="1">
    <citation type="submission" date="2021-01" db="EMBL/GenBank/DDBJ databases">
        <authorList>
            <consortium name="Genoscope - CEA"/>
            <person name="William W."/>
        </authorList>
    </citation>
    <scope>NUCLEOTIDE SEQUENCE</scope>
</reference>
<comment type="caution">
    <text evidence="1">The sequence shown here is derived from an EMBL/GenBank/DDBJ whole genome shotgun (WGS) entry which is preliminary data.</text>
</comment>
<organism evidence="1 2">
    <name type="scientific">Paramecium sonneborni</name>
    <dbReference type="NCBI Taxonomy" id="65129"/>
    <lineage>
        <taxon>Eukaryota</taxon>
        <taxon>Sar</taxon>
        <taxon>Alveolata</taxon>
        <taxon>Ciliophora</taxon>
        <taxon>Intramacronucleata</taxon>
        <taxon>Oligohymenophorea</taxon>
        <taxon>Peniculida</taxon>
        <taxon>Parameciidae</taxon>
        <taxon>Paramecium</taxon>
    </lineage>
</organism>
<protein>
    <submittedName>
        <fullName evidence="1">Uncharacterized protein</fullName>
    </submittedName>
</protein>
<name>A0A8S1PSU4_9CILI</name>
<dbReference type="EMBL" id="CAJJDN010000086">
    <property type="protein sequence ID" value="CAD8106245.1"/>
    <property type="molecule type" value="Genomic_DNA"/>
</dbReference>
<accession>A0A8S1PSU4</accession>
<gene>
    <name evidence="1" type="ORF">PSON_ATCC_30995.1.T0860110</name>
</gene>
<dbReference type="Proteomes" id="UP000692954">
    <property type="component" value="Unassembled WGS sequence"/>
</dbReference>
<keyword evidence="2" id="KW-1185">Reference proteome</keyword>
<evidence type="ECO:0000313" key="1">
    <source>
        <dbReference type="EMBL" id="CAD8106245.1"/>
    </source>
</evidence>